<sequence>MFLWTVSKVVDLFETMLLLVEGRRPLKIHIFHHFLSLSYAFTFYSLGFAIHRWIVFFNLCAHVILYSYLSGAKLFQSWTPCWVAVAASQMLQLILPLFVTLSVAAPIRACRTKRTNRSVRGRTGRTADEADGRTKIGPNGSLNFAFSTDSPAD</sequence>
<accession>A0A8R1EVE9</accession>
<name>A0A8R1EVE9_CAEJA</name>
<keyword evidence="4" id="KW-0808">Transferase</keyword>
<evidence type="ECO:0000256" key="11">
    <source>
        <dbReference type="SAM" id="MobiDB-lite"/>
    </source>
</evidence>
<keyword evidence="8" id="KW-0443">Lipid metabolism</keyword>
<reference evidence="14" key="1">
    <citation type="submission" date="2010-08" db="EMBL/GenBank/DDBJ databases">
        <authorList>
            <consortium name="Caenorhabditis japonica Sequencing Consortium"/>
            <person name="Wilson R.K."/>
        </authorList>
    </citation>
    <scope>NUCLEOTIDE SEQUENCE [LARGE SCALE GENOMIC DNA]</scope>
    <source>
        <strain evidence="14">DF5081</strain>
    </source>
</reference>
<evidence type="ECO:0000256" key="3">
    <source>
        <dbReference type="ARBA" id="ARBA00022516"/>
    </source>
</evidence>
<dbReference type="GO" id="GO:0009922">
    <property type="term" value="F:fatty acid elongase activity"/>
    <property type="evidence" value="ECO:0007669"/>
    <property type="project" value="InterPro"/>
</dbReference>
<evidence type="ECO:0000256" key="4">
    <source>
        <dbReference type="ARBA" id="ARBA00022679"/>
    </source>
</evidence>
<evidence type="ECO:0000256" key="1">
    <source>
        <dbReference type="ARBA" id="ARBA00004141"/>
    </source>
</evidence>
<evidence type="ECO:0000313" key="14">
    <source>
        <dbReference type="Proteomes" id="UP000005237"/>
    </source>
</evidence>
<evidence type="ECO:0000256" key="6">
    <source>
        <dbReference type="ARBA" id="ARBA00022832"/>
    </source>
</evidence>
<evidence type="ECO:0000256" key="10">
    <source>
        <dbReference type="ARBA" id="ARBA00023160"/>
    </source>
</evidence>
<dbReference type="Proteomes" id="UP000005237">
    <property type="component" value="Unassembled WGS sequence"/>
</dbReference>
<keyword evidence="5 12" id="KW-0812">Transmembrane</keyword>
<evidence type="ECO:0000256" key="9">
    <source>
        <dbReference type="ARBA" id="ARBA00023136"/>
    </source>
</evidence>
<feature type="transmembrane region" description="Helical" evidence="12">
    <location>
        <begin position="26"/>
        <end position="46"/>
    </location>
</feature>
<comment type="pathway">
    <text evidence="2">Lipid metabolism; fatty acid biosynthesis.</text>
</comment>
<evidence type="ECO:0000256" key="12">
    <source>
        <dbReference type="SAM" id="Phobius"/>
    </source>
</evidence>
<dbReference type="AlphaFoldDB" id="A0A8R1EVE9"/>
<feature type="compositionally biased region" description="Basic and acidic residues" evidence="11">
    <location>
        <begin position="125"/>
        <end position="134"/>
    </location>
</feature>
<evidence type="ECO:0000256" key="5">
    <source>
        <dbReference type="ARBA" id="ARBA00022692"/>
    </source>
</evidence>
<keyword evidence="3" id="KW-0444">Lipid biosynthesis</keyword>
<feature type="transmembrane region" description="Helical" evidence="12">
    <location>
        <begin position="82"/>
        <end position="107"/>
    </location>
</feature>
<dbReference type="Pfam" id="PF01151">
    <property type="entry name" value="ELO"/>
    <property type="match status" value="1"/>
</dbReference>
<keyword evidence="6" id="KW-0276">Fatty acid metabolism</keyword>
<feature type="transmembrane region" description="Helical" evidence="12">
    <location>
        <begin position="53"/>
        <end position="70"/>
    </location>
</feature>
<evidence type="ECO:0000313" key="13">
    <source>
        <dbReference type="EnsemblMetazoa" id="CJA42920.1"/>
    </source>
</evidence>
<keyword evidence="14" id="KW-1185">Reference proteome</keyword>
<evidence type="ECO:0000256" key="2">
    <source>
        <dbReference type="ARBA" id="ARBA00005194"/>
    </source>
</evidence>
<dbReference type="GO" id="GO:0016020">
    <property type="term" value="C:membrane"/>
    <property type="evidence" value="ECO:0007669"/>
    <property type="project" value="UniProtKB-SubCell"/>
</dbReference>
<evidence type="ECO:0000256" key="8">
    <source>
        <dbReference type="ARBA" id="ARBA00023098"/>
    </source>
</evidence>
<proteinExistence type="predicted"/>
<protein>
    <submittedName>
        <fullName evidence="13">Elongation of very long chain fatty acids protein</fullName>
    </submittedName>
</protein>
<keyword evidence="10" id="KW-0275">Fatty acid biosynthesis</keyword>
<comment type="subcellular location">
    <subcellularLocation>
        <location evidence="1">Membrane</location>
        <topology evidence="1">Multi-pass membrane protein</topology>
    </subcellularLocation>
</comment>
<feature type="compositionally biased region" description="Polar residues" evidence="11">
    <location>
        <begin position="140"/>
        <end position="153"/>
    </location>
</feature>
<reference evidence="13" key="2">
    <citation type="submission" date="2022-06" db="UniProtKB">
        <authorList>
            <consortium name="EnsemblMetazoa"/>
        </authorList>
    </citation>
    <scope>IDENTIFICATION</scope>
    <source>
        <strain evidence="13">DF5081</strain>
    </source>
</reference>
<dbReference type="EnsemblMetazoa" id="CJA42920.1">
    <property type="protein sequence ID" value="CJA42920.1"/>
    <property type="gene ID" value="WBGene00218768"/>
</dbReference>
<dbReference type="GO" id="GO:0006633">
    <property type="term" value="P:fatty acid biosynthetic process"/>
    <property type="evidence" value="ECO:0007669"/>
    <property type="project" value="UniProtKB-KW"/>
</dbReference>
<feature type="region of interest" description="Disordered" evidence="11">
    <location>
        <begin position="115"/>
        <end position="153"/>
    </location>
</feature>
<organism evidence="13 14">
    <name type="scientific">Caenorhabditis japonica</name>
    <dbReference type="NCBI Taxonomy" id="281687"/>
    <lineage>
        <taxon>Eukaryota</taxon>
        <taxon>Metazoa</taxon>
        <taxon>Ecdysozoa</taxon>
        <taxon>Nematoda</taxon>
        <taxon>Chromadorea</taxon>
        <taxon>Rhabditida</taxon>
        <taxon>Rhabditina</taxon>
        <taxon>Rhabditomorpha</taxon>
        <taxon>Rhabditoidea</taxon>
        <taxon>Rhabditidae</taxon>
        <taxon>Peloderinae</taxon>
        <taxon>Caenorhabditis</taxon>
    </lineage>
</organism>
<evidence type="ECO:0000256" key="7">
    <source>
        <dbReference type="ARBA" id="ARBA00022989"/>
    </source>
</evidence>
<dbReference type="InterPro" id="IPR002076">
    <property type="entry name" value="ELO_fam"/>
</dbReference>
<keyword evidence="7 12" id="KW-1133">Transmembrane helix</keyword>
<keyword evidence="9 12" id="KW-0472">Membrane</keyword>